<dbReference type="AlphaFoldDB" id="A0A913ZZX3"/>
<evidence type="ECO:0000256" key="1">
    <source>
        <dbReference type="ARBA" id="ARBA00004123"/>
    </source>
</evidence>
<evidence type="ECO:0000256" key="10">
    <source>
        <dbReference type="ARBA" id="ARBA00033173"/>
    </source>
</evidence>
<protein>
    <recommendedName>
        <fullName evidence="9">TATA box-binding protein-like 1</fullName>
    </recommendedName>
    <alternativeName>
        <fullName evidence="10">TBP-like factor</fullName>
    </alternativeName>
</protein>
<evidence type="ECO:0000256" key="2">
    <source>
        <dbReference type="ARBA" id="ARBA00004496"/>
    </source>
</evidence>
<dbReference type="PANTHER" id="PTHR10126">
    <property type="entry name" value="TATA-BOX BINDING PROTEIN"/>
    <property type="match status" value="1"/>
</dbReference>
<dbReference type="SUPFAM" id="SSF55945">
    <property type="entry name" value="TATA-box binding protein-like"/>
    <property type="match status" value="2"/>
</dbReference>
<dbReference type="InterPro" id="IPR015445">
    <property type="entry name" value="TBP-like"/>
</dbReference>
<dbReference type="EnsemblMetazoa" id="XM_038200693.1">
    <property type="protein sequence ID" value="XP_038056621.1"/>
    <property type="gene ID" value="LOC119728447"/>
</dbReference>
<dbReference type="GO" id="GO:0003677">
    <property type="term" value="F:DNA binding"/>
    <property type="evidence" value="ECO:0007669"/>
    <property type="project" value="UniProtKB-KW"/>
</dbReference>
<evidence type="ECO:0000256" key="8">
    <source>
        <dbReference type="ARBA" id="ARBA00023242"/>
    </source>
</evidence>
<dbReference type="GeneID" id="119728447"/>
<evidence type="ECO:0000256" key="6">
    <source>
        <dbReference type="ARBA" id="ARBA00023125"/>
    </source>
</evidence>
<comment type="similarity">
    <text evidence="3">Belongs to the TBP family.</text>
</comment>
<keyword evidence="8" id="KW-0539">Nucleus</keyword>
<dbReference type="GO" id="GO:0006352">
    <property type="term" value="P:DNA-templated transcription initiation"/>
    <property type="evidence" value="ECO:0007669"/>
    <property type="project" value="InterPro"/>
</dbReference>
<accession>A0A913ZZX3</accession>
<evidence type="ECO:0000256" key="11">
    <source>
        <dbReference type="SAM" id="MobiDB-lite"/>
    </source>
</evidence>
<name>A0A913ZZX3_PATMI</name>
<dbReference type="RefSeq" id="XP_038056621.1">
    <property type="nucleotide sequence ID" value="XM_038200693.1"/>
</dbReference>
<dbReference type="EnsemblMetazoa" id="XM_038200694.1">
    <property type="protein sequence ID" value="XP_038056622.1"/>
    <property type="gene ID" value="LOC119728447"/>
</dbReference>
<keyword evidence="6" id="KW-0238">DNA-binding</keyword>
<dbReference type="Proteomes" id="UP000887568">
    <property type="component" value="Unplaced"/>
</dbReference>
<dbReference type="InterPro" id="IPR000814">
    <property type="entry name" value="TBP"/>
</dbReference>
<dbReference type="GO" id="GO:0005737">
    <property type="term" value="C:cytoplasm"/>
    <property type="evidence" value="ECO:0007669"/>
    <property type="project" value="UniProtKB-SubCell"/>
</dbReference>
<evidence type="ECO:0000313" key="12">
    <source>
        <dbReference type="EnsemblMetazoa" id="XP_038056621.1"/>
    </source>
</evidence>
<dbReference type="FunFam" id="3.30.310.10:FF:000005">
    <property type="entry name" value="TATA box-binding protein-like 1"/>
    <property type="match status" value="1"/>
</dbReference>
<evidence type="ECO:0000256" key="7">
    <source>
        <dbReference type="ARBA" id="ARBA00023163"/>
    </source>
</evidence>
<dbReference type="RefSeq" id="XP_038056622.1">
    <property type="nucleotide sequence ID" value="XM_038200694.1"/>
</dbReference>
<keyword evidence="7" id="KW-0804">Transcription</keyword>
<keyword evidence="13" id="KW-1185">Reference proteome</keyword>
<evidence type="ECO:0000256" key="4">
    <source>
        <dbReference type="ARBA" id="ARBA00022490"/>
    </source>
</evidence>
<reference evidence="12" key="1">
    <citation type="submission" date="2022-11" db="UniProtKB">
        <authorList>
            <consortium name="EnsemblMetazoa"/>
        </authorList>
    </citation>
    <scope>IDENTIFICATION</scope>
</reference>
<feature type="compositionally biased region" description="Acidic residues" evidence="11">
    <location>
        <begin position="261"/>
        <end position="291"/>
    </location>
</feature>
<dbReference type="InterPro" id="IPR012295">
    <property type="entry name" value="TBP_dom_sf"/>
</dbReference>
<dbReference type="FunFam" id="3.30.310.10:FF:000009">
    <property type="entry name" value="TatA box-binding protein-like protein 1"/>
    <property type="match status" value="1"/>
</dbReference>
<keyword evidence="5" id="KW-0805">Transcription regulation</keyword>
<dbReference type="Pfam" id="PF00352">
    <property type="entry name" value="TBP"/>
    <property type="match status" value="2"/>
</dbReference>
<dbReference type="OrthoDB" id="2127950at2759"/>
<proteinExistence type="inferred from homology"/>
<evidence type="ECO:0000256" key="9">
    <source>
        <dbReference type="ARBA" id="ARBA00023474"/>
    </source>
</evidence>
<sequence>MAGAEADAALLLLESSNSTDLADGNGVEHTPYTKNTFVNQDFVEPTSHHDEEENGTDATPSIDIFINNVVCTFSVRCHLNLKKIGMEGINVEYRKEYGKVNMRFRNPNATCTIWSSGRVSITGNNSEDNAKKTARRCARAIQKLGFRVRFNNFQVVNVLGTCAMPFGIKIAKFTMEHPRVASYEPELHPAVTYRLKSPRATLKIFSTGSITVTAPCVENISLAIQHIYPLVEPHATKLREDVIAKRKMKEVKKRKRRKLDDSEDDDDTDDDYDEGYDNYDSDDDSDDSDDL</sequence>
<keyword evidence="4" id="KW-0963">Cytoplasm</keyword>
<dbReference type="CDD" id="cd04517">
    <property type="entry name" value="TLF"/>
    <property type="match status" value="1"/>
</dbReference>
<dbReference type="PRINTS" id="PR00686">
    <property type="entry name" value="TIFACTORIID"/>
</dbReference>
<organism evidence="12 13">
    <name type="scientific">Patiria miniata</name>
    <name type="common">Bat star</name>
    <name type="synonym">Asterina miniata</name>
    <dbReference type="NCBI Taxonomy" id="46514"/>
    <lineage>
        <taxon>Eukaryota</taxon>
        <taxon>Metazoa</taxon>
        <taxon>Echinodermata</taxon>
        <taxon>Eleutherozoa</taxon>
        <taxon>Asterozoa</taxon>
        <taxon>Asteroidea</taxon>
        <taxon>Valvatacea</taxon>
        <taxon>Valvatida</taxon>
        <taxon>Asterinidae</taxon>
        <taxon>Patiria</taxon>
    </lineage>
</organism>
<feature type="compositionally biased region" description="Basic residues" evidence="11">
    <location>
        <begin position="248"/>
        <end position="257"/>
    </location>
</feature>
<dbReference type="Gene3D" id="3.30.310.10">
    <property type="entry name" value="TATA-Binding Protein"/>
    <property type="match status" value="2"/>
</dbReference>
<feature type="region of interest" description="Disordered" evidence="11">
    <location>
        <begin position="248"/>
        <end position="291"/>
    </location>
</feature>
<dbReference type="OMA" id="CVANIGL"/>
<evidence type="ECO:0000313" key="13">
    <source>
        <dbReference type="Proteomes" id="UP000887568"/>
    </source>
</evidence>
<evidence type="ECO:0000256" key="3">
    <source>
        <dbReference type="ARBA" id="ARBA00005560"/>
    </source>
</evidence>
<comment type="subcellular location">
    <subcellularLocation>
        <location evidence="2">Cytoplasm</location>
    </subcellularLocation>
    <subcellularLocation>
        <location evidence="1">Nucleus</location>
    </subcellularLocation>
</comment>
<dbReference type="GO" id="GO:0005634">
    <property type="term" value="C:nucleus"/>
    <property type="evidence" value="ECO:0007669"/>
    <property type="project" value="UniProtKB-SubCell"/>
</dbReference>
<evidence type="ECO:0000256" key="5">
    <source>
        <dbReference type="ARBA" id="ARBA00023015"/>
    </source>
</evidence>